<gene>
    <name evidence="1" type="ORF">PINE0816_LOCUS9571</name>
</gene>
<name>A0A7S0C5C3_9STRA</name>
<accession>A0A7S0C5C3</accession>
<protein>
    <submittedName>
        <fullName evidence="1">Uncharacterized protein</fullName>
    </submittedName>
</protein>
<proteinExistence type="predicted"/>
<organism evidence="1">
    <name type="scientific">Proboscia inermis</name>
    <dbReference type="NCBI Taxonomy" id="420281"/>
    <lineage>
        <taxon>Eukaryota</taxon>
        <taxon>Sar</taxon>
        <taxon>Stramenopiles</taxon>
        <taxon>Ochrophyta</taxon>
        <taxon>Bacillariophyta</taxon>
        <taxon>Coscinodiscophyceae</taxon>
        <taxon>Rhizosoleniophycidae</taxon>
        <taxon>Rhizosoleniales</taxon>
        <taxon>Rhizosoleniaceae</taxon>
        <taxon>Proboscia</taxon>
    </lineage>
</organism>
<evidence type="ECO:0000313" key="1">
    <source>
        <dbReference type="EMBL" id="CAD8413440.1"/>
    </source>
</evidence>
<sequence length="165" mass="18304">MEPKEESQECAHIWAYALALKQLSVDYMHPATIVDPCVFGRNSFERQPSVDLETVEESEERAHILADATALNKLATNYMHPGDKISAVDPCAFGSTLWPSWVVAGQCWHCLGSNRVFTEAAAKIFRLQKKKHIRAFDELAAVVPSAMICQGRTALVLMAASTWLV</sequence>
<dbReference type="AlphaFoldDB" id="A0A7S0C5C3"/>
<dbReference type="EMBL" id="HBEL01020505">
    <property type="protein sequence ID" value="CAD8413440.1"/>
    <property type="molecule type" value="Transcribed_RNA"/>
</dbReference>
<reference evidence="1" key="1">
    <citation type="submission" date="2021-01" db="EMBL/GenBank/DDBJ databases">
        <authorList>
            <person name="Corre E."/>
            <person name="Pelletier E."/>
            <person name="Niang G."/>
            <person name="Scheremetjew M."/>
            <person name="Finn R."/>
            <person name="Kale V."/>
            <person name="Holt S."/>
            <person name="Cochrane G."/>
            <person name="Meng A."/>
            <person name="Brown T."/>
            <person name="Cohen L."/>
        </authorList>
    </citation>
    <scope>NUCLEOTIDE SEQUENCE</scope>
    <source>
        <strain evidence="1">CCAP1064/1</strain>
    </source>
</reference>